<accession>A0A7J7JFT4</accession>
<sequence length="78" mass="8913">MSMNVRIRMVVVPINVPMTGALIIVNAHQDMNLTSTTEHVLTRMMIQLLEDEECKNLPGIYGKYHCILKYPAGSIQYY</sequence>
<protein>
    <submittedName>
        <fullName evidence="1">Uncharacterized protein</fullName>
    </submittedName>
</protein>
<dbReference type="AlphaFoldDB" id="A0A7J7JFT4"/>
<evidence type="ECO:0000313" key="1">
    <source>
        <dbReference type="EMBL" id="KAF6025172.1"/>
    </source>
</evidence>
<dbReference type="Proteomes" id="UP000593567">
    <property type="component" value="Unassembled WGS sequence"/>
</dbReference>
<proteinExistence type="predicted"/>
<evidence type="ECO:0000313" key="2">
    <source>
        <dbReference type="Proteomes" id="UP000593567"/>
    </source>
</evidence>
<organism evidence="1 2">
    <name type="scientific">Bugula neritina</name>
    <name type="common">Brown bryozoan</name>
    <name type="synonym">Sertularia neritina</name>
    <dbReference type="NCBI Taxonomy" id="10212"/>
    <lineage>
        <taxon>Eukaryota</taxon>
        <taxon>Metazoa</taxon>
        <taxon>Spiralia</taxon>
        <taxon>Lophotrochozoa</taxon>
        <taxon>Bryozoa</taxon>
        <taxon>Gymnolaemata</taxon>
        <taxon>Cheilostomatida</taxon>
        <taxon>Flustrina</taxon>
        <taxon>Buguloidea</taxon>
        <taxon>Bugulidae</taxon>
        <taxon>Bugula</taxon>
    </lineage>
</organism>
<reference evidence="1" key="1">
    <citation type="submission" date="2020-06" db="EMBL/GenBank/DDBJ databases">
        <title>Draft genome of Bugula neritina, a colonial animal packing powerful symbionts and potential medicines.</title>
        <authorList>
            <person name="Rayko M."/>
        </authorList>
    </citation>
    <scope>NUCLEOTIDE SEQUENCE [LARGE SCALE GENOMIC DNA]</scope>
    <source>
        <strain evidence="1">Kwan_BN1</strain>
    </source>
</reference>
<gene>
    <name evidence="1" type="ORF">EB796_016549</name>
</gene>
<name>A0A7J7JFT4_BUGNE</name>
<comment type="caution">
    <text evidence="1">The sequence shown here is derived from an EMBL/GenBank/DDBJ whole genome shotgun (WGS) entry which is preliminary data.</text>
</comment>
<keyword evidence="2" id="KW-1185">Reference proteome</keyword>
<dbReference type="EMBL" id="VXIV02002489">
    <property type="protein sequence ID" value="KAF6025172.1"/>
    <property type="molecule type" value="Genomic_DNA"/>
</dbReference>